<evidence type="ECO:0000256" key="6">
    <source>
        <dbReference type="ARBA" id="ARBA00022833"/>
    </source>
</evidence>
<keyword evidence="2" id="KW-0645">Protease</keyword>
<keyword evidence="11" id="KW-1185">Reference proteome</keyword>
<dbReference type="OrthoDB" id="536211at2759"/>
<keyword evidence="5" id="KW-0378">Hydrolase</keyword>
<dbReference type="InterPro" id="IPR024079">
    <property type="entry name" value="MetalloPept_cat_dom_sf"/>
</dbReference>
<dbReference type="Proteomes" id="UP000244855">
    <property type="component" value="Unassembled WGS sequence"/>
</dbReference>
<proteinExistence type="inferred from homology"/>
<evidence type="ECO:0000256" key="7">
    <source>
        <dbReference type="ARBA" id="ARBA00023049"/>
    </source>
</evidence>
<dbReference type="SUPFAM" id="SSF55486">
    <property type="entry name" value="Metalloproteases ('zincins'), catalytic domain"/>
    <property type="match status" value="1"/>
</dbReference>
<dbReference type="PANTHER" id="PTHR47466:SF1">
    <property type="entry name" value="METALLOPROTEASE MEP1 (AFU_ORTHOLOGUE AFUA_1G07730)-RELATED"/>
    <property type="match status" value="1"/>
</dbReference>
<evidence type="ECO:0000256" key="1">
    <source>
        <dbReference type="ARBA" id="ARBA00008721"/>
    </source>
</evidence>
<keyword evidence="7" id="KW-0482">Metalloprotease</keyword>
<organism evidence="10 11">
    <name type="scientific">Periconia macrospinosa</name>
    <dbReference type="NCBI Taxonomy" id="97972"/>
    <lineage>
        <taxon>Eukaryota</taxon>
        <taxon>Fungi</taxon>
        <taxon>Dikarya</taxon>
        <taxon>Ascomycota</taxon>
        <taxon>Pezizomycotina</taxon>
        <taxon>Dothideomycetes</taxon>
        <taxon>Pleosporomycetidae</taxon>
        <taxon>Pleosporales</taxon>
        <taxon>Massarineae</taxon>
        <taxon>Periconiaceae</taxon>
        <taxon>Periconia</taxon>
    </lineage>
</organism>
<dbReference type="AlphaFoldDB" id="A0A2V1DFP1"/>
<dbReference type="STRING" id="97972.A0A2V1DFP1"/>
<sequence length="418" mass="46594">MSSVHFHAAEYYRNFTQHRIGTEEPYYAYKQEIKRSTRLGSNDEINIWIVEKIGEYTCGQDGYGWTGGYCRFPSSLNELNHEEDGCVIIMDTLPTVKHLAPFEDHGDGSTLIHEIGHWFGLSHIFADGKDCTGASDTAEDTFRFPNEYKWEPNQPLCCKKPGSAVEYEFCPDGRKYHVSNLMSYSPDRGKPIAGDLAGAESWTNDQRKEMFVNFYTFRRPQLKMNVDLVKDCFSYPVYIDPNHSSGTSKRSVPRVDFGQRTISIAPKDLRSESSTKETLRRLCHAPPVAGEYVDGYSGEIMNCTSTTCTPPTSVLVLRCPDGSAAPCNITANSGNIQVTCEDGSAPPCPQAPFCDAGEYLTCMPSIRCPDGTAPPCRNPPVPPVPPVVNTQCPKACLPHQHQCDKTTAQDCKLYYFKI</sequence>
<feature type="domain" description="Peptidase M43 pregnancy-associated plasma-A" evidence="9">
    <location>
        <begin position="107"/>
        <end position="186"/>
    </location>
</feature>
<accession>A0A2V1DFP1</accession>
<evidence type="ECO:0000313" key="10">
    <source>
        <dbReference type="EMBL" id="PVH96858.1"/>
    </source>
</evidence>
<protein>
    <recommendedName>
        <fullName evidence="9">Peptidase M43 pregnancy-associated plasma-A domain-containing protein</fullName>
    </recommendedName>
</protein>
<dbReference type="GO" id="GO:0046872">
    <property type="term" value="F:metal ion binding"/>
    <property type="evidence" value="ECO:0007669"/>
    <property type="project" value="UniProtKB-KW"/>
</dbReference>
<evidence type="ECO:0000256" key="3">
    <source>
        <dbReference type="ARBA" id="ARBA00022723"/>
    </source>
</evidence>
<evidence type="ECO:0000256" key="5">
    <source>
        <dbReference type="ARBA" id="ARBA00022801"/>
    </source>
</evidence>
<evidence type="ECO:0000256" key="4">
    <source>
        <dbReference type="ARBA" id="ARBA00022729"/>
    </source>
</evidence>
<dbReference type="GO" id="GO:0006508">
    <property type="term" value="P:proteolysis"/>
    <property type="evidence" value="ECO:0007669"/>
    <property type="project" value="UniProtKB-KW"/>
</dbReference>
<evidence type="ECO:0000259" key="9">
    <source>
        <dbReference type="Pfam" id="PF05572"/>
    </source>
</evidence>
<dbReference type="EMBL" id="KZ805452">
    <property type="protein sequence ID" value="PVH96858.1"/>
    <property type="molecule type" value="Genomic_DNA"/>
</dbReference>
<gene>
    <name evidence="10" type="ORF">DM02DRAFT_658790</name>
</gene>
<dbReference type="PANTHER" id="PTHR47466">
    <property type="match status" value="1"/>
</dbReference>
<reference evidence="10 11" key="1">
    <citation type="journal article" date="2018" name="Sci. Rep.">
        <title>Comparative genomics provides insights into the lifestyle and reveals functional heterogeneity of dark septate endophytic fungi.</title>
        <authorList>
            <person name="Knapp D.G."/>
            <person name="Nemeth J.B."/>
            <person name="Barry K."/>
            <person name="Hainaut M."/>
            <person name="Henrissat B."/>
            <person name="Johnson J."/>
            <person name="Kuo A."/>
            <person name="Lim J.H.P."/>
            <person name="Lipzen A."/>
            <person name="Nolan M."/>
            <person name="Ohm R.A."/>
            <person name="Tamas L."/>
            <person name="Grigoriev I.V."/>
            <person name="Spatafora J.W."/>
            <person name="Nagy L.G."/>
            <person name="Kovacs G.M."/>
        </authorList>
    </citation>
    <scope>NUCLEOTIDE SEQUENCE [LARGE SCALE GENOMIC DNA]</scope>
    <source>
        <strain evidence="10 11">DSE2036</strain>
    </source>
</reference>
<comment type="similarity">
    <text evidence="1">Belongs to the peptidase M43B family.</text>
</comment>
<dbReference type="Gene3D" id="3.40.390.10">
    <property type="entry name" value="Collagenase (Catalytic Domain)"/>
    <property type="match status" value="1"/>
</dbReference>
<keyword evidence="4" id="KW-0732">Signal</keyword>
<evidence type="ECO:0000256" key="8">
    <source>
        <dbReference type="ARBA" id="ARBA00023157"/>
    </source>
</evidence>
<keyword evidence="6" id="KW-0862">Zinc</keyword>
<keyword evidence="3" id="KW-0479">Metal-binding</keyword>
<keyword evidence="8" id="KW-1015">Disulfide bond</keyword>
<name>A0A2V1DFP1_9PLEO</name>
<dbReference type="InterPro" id="IPR008754">
    <property type="entry name" value="Peptidase_M43"/>
</dbReference>
<dbReference type="GO" id="GO:0008237">
    <property type="term" value="F:metallopeptidase activity"/>
    <property type="evidence" value="ECO:0007669"/>
    <property type="project" value="UniProtKB-KW"/>
</dbReference>
<evidence type="ECO:0000313" key="11">
    <source>
        <dbReference type="Proteomes" id="UP000244855"/>
    </source>
</evidence>
<dbReference type="Pfam" id="PF05572">
    <property type="entry name" value="Peptidase_M43"/>
    <property type="match status" value="1"/>
</dbReference>
<evidence type="ECO:0000256" key="2">
    <source>
        <dbReference type="ARBA" id="ARBA00022670"/>
    </source>
</evidence>